<dbReference type="SUPFAM" id="SSF51735">
    <property type="entry name" value="NAD(P)-binding Rossmann-fold domains"/>
    <property type="match status" value="1"/>
</dbReference>
<dbReference type="Gene3D" id="3.40.50.720">
    <property type="entry name" value="NAD(P)-binding Rossmann-like Domain"/>
    <property type="match status" value="1"/>
</dbReference>
<evidence type="ECO:0000313" key="2">
    <source>
        <dbReference type="EMBL" id="TWF80016.1"/>
    </source>
</evidence>
<dbReference type="GO" id="GO:0016646">
    <property type="term" value="F:oxidoreductase activity, acting on the CH-NH group of donors, NAD or NADP as acceptor"/>
    <property type="evidence" value="ECO:0007669"/>
    <property type="project" value="TreeGrafter"/>
</dbReference>
<keyword evidence="3" id="KW-1185">Reference proteome</keyword>
<dbReference type="PANTHER" id="PTHR43355">
    <property type="entry name" value="FLAVIN REDUCTASE (NADPH)"/>
    <property type="match status" value="1"/>
</dbReference>
<sequence>MHVTIVGATGGIGRQLVDQALAAGHTVTAAVRNPHNLHRDVPAVAVDLGHADRTVLRSALYGSHAVLSCLGPRGRHEYGVVSAGTETIVAAMREAGCRRIVAVSGAGVSTARTPARPRPPRREPGAGLYNQFFATPLARLAVGPHFTDVAMMEDVLRASGLDWTSVRPPYLTNGPSTGRYRTARERNVRRGLRLSRADAAHFMLQTLVQPSTIGHAIAVAY</sequence>
<gene>
    <name evidence="2" type="ORF">FHX44_115953</name>
</gene>
<dbReference type="InterPro" id="IPR036291">
    <property type="entry name" value="NAD(P)-bd_dom_sf"/>
</dbReference>
<dbReference type="InterPro" id="IPR016040">
    <property type="entry name" value="NAD(P)-bd_dom"/>
</dbReference>
<feature type="domain" description="NAD(P)-binding" evidence="1">
    <location>
        <begin position="7"/>
        <end position="210"/>
    </location>
</feature>
<dbReference type="RefSeq" id="WP_147258767.1">
    <property type="nucleotide sequence ID" value="NZ_VIWU01000001.1"/>
</dbReference>
<dbReference type="OrthoDB" id="3763081at2"/>
<protein>
    <submittedName>
        <fullName evidence="2">Putative NADH-flavin reductase</fullName>
    </submittedName>
</protein>
<comment type="caution">
    <text evidence="2">The sequence shown here is derived from an EMBL/GenBank/DDBJ whole genome shotgun (WGS) entry which is preliminary data.</text>
</comment>
<evidence type="ECO:0000313" key="3">
    <source>
        <dbReference type="Proteomes" id="UP000321261"/>
    </source>
</evidence>
<dbReference type="Proteomes" id="UP000321261">
    <property type="component" value="Unassembled WGS sequence"/>
</dbReference>
<dbReference type="EMBL" id="VIWU01000001">
    <property type="protein sequence ID" value="TWF80016.1"/>
    <property type="molecule type" value="Genomic_DNA"/>
</dbReference>
<dbReference type="InterPro" id="IPR051606">
    <property type="entry name" value="Polyketide_Oxido-like"/>
</dbReference>
<dbReference type="Pfam" id="PF13460">
    <property type="entry name" value="NAD_binding_10"/>
    <property type="match status" value="1"/>
</dbReference>
<dbReference type="PANTHER" id="PTHR43355:SF2">
    <property type="entry name" value="FLAVIN REDUCTASE (NADPH)"/>
    <property type="match status" value="1"/>
</dbReference>
<name>A0A561SYS5_9PSEU</name>
<reference evidence="2 3" key="1">
    <citation type="submission" date="2019-06" db="EMBL/GenBank/DDBJ databases">
        <title>Sequencing the genomes of 1000 actinobacteria strains.</title>
        <authorList>
            <person name="Klenk H.-P."/>
        </authorList>
    </citation>
    <scope>NUCLEOTIDE SEQUENCE [LARGE SCALE GENOMIC DNA]</scope>
    <source>
        <strain evidence="2 3">DSM 45671</strain>
    </source>
</reference>
<accession>A0A561SYS5</accession>
<organism evidence="2 3">
    <name type="scientific">Pseudonocardia hierapolitana</name>
    <dbReference type="NCBI Taxonomy" id="1128676"/>
    <lineage>
        <taxon>Bacteria</taxon>
        <taxon>Bacillati</taxon>
        <taxon>Actinomycetota</taxon>
        <taxon>Actinomycetes</taxon>
        <taxon>Pseudonocardiales</taxon>
        <taxon>Pseudonocardiaceae</taxon>
        <taxon>Pseudonocardia</taxon>
    </lineage>
</organism>
<dbReference type="AlphaFoldDB" id="A0A561SYS5"/>
<evidence type="ECO:0000259" key="1">
    <source>
        <dbReference type="Pfam" id="PF13460"/>
    </source>
</evidence>
<proteinExistence type="predicted"/>